<evidence type="ECO:0000256" key="5">
    <source>
        <dbReference type="HAMAP-Rule" id="MF_01114"/>
    </source>
</evidence>
<dbReference type="Proteomes" id="UP001154312">
    <property type="component" value="Unassembled WGS sequence"/>
</dbReference>
<name>A0A9X4JSU4_9FIRM</name>
<feature type="domain" description="RecX second three-helical" evidence="6">
    <location>
        <begin position="54"/>
        <end position="91"/>
    </location>
</feature>
<dbReference type="Pfam" id="PF21982">
    <property type="entry name" value="RecX_HTH1"/>
    <property type="match status" value="1"/>
</dbReference>
<sequence>MKSEFEKARSLALRMLVFRRRSKHELEQCLKRKGFSPEVSRPVLDVLGEYGYIDDMEFARCWVNQRLGKRGLRGLKQELRGKGICTSIIDDILGELGFDKEYHAAMKLVEKEMLRSSGAYNLPRLVSLLNRRGFTCEVINKIQHKVKDGERY</sequence>
<dbReference type="GO" id="GO:0005737">
    <property type="term" value="C:cytoplasm"/>
    <property type="evidence" value="ECO:0007669"/>
    <property type="project" value="UniProtKB-SubCell"/>
</dbReference>
<dbReference type="InterPro" id="IPR053924">
    <property type="entry name" value="RecX_HTH_2nd"/>
</dbReference>
<dbReference type="Gene3D" id="1.10.10.10">
    <property type="entry name" value="Winged helix-like DNA-binding domain superfamily/Winged helix DNA-binding domain"/>
    <property type="match status" value="2"/>
</dbReference>
<accession>A0A9X4JSU4</accession>
<dbReference type="InterPro" id="IPR053926">
    <property type="entry name" value="RecX_HTH_1st"/>
</dbReference>
<dbReference type="InterPro" id="IPR036388">
    <property type="entry name" value="WH-like_DNA-bd_sf"/>
</dbReference>
<evidence type="ECO:0000259" key="7">
    <source>
        <dbReference type="Pfam" id="PF21982"/>
    </source>
</evidence>
<evidence type="ECO:0000256" key="3">
    <source>
        <dbReference type="ARBA" id="ARBA00018111"/>
    </source>
</evidence>
<organism evidence="8 9">
    <name type="scientific">Pelotomaculum isophthalicicum JI</name>
    <dbReference type="NCBI Taxonomy" id="947010"/>
    <lineage>
        <taxon>Bacteria</taxon>
        <taxon>Bacillati</taxon>
        <taxon>Bacillota</taxon>
        <taxon>Clostridia</taxon>
        <taxon>Eubacteriales</taxon>
        <taxon>Desulfotomaculaceae</taxon>
        <taxon>Pelotomaculum</taxon>
    </lineage>
</organism>
<proteinExistence type="inferred from homology"/>
<evidence type="ECO:0000256" key="4">
    <source>
        <dbReference type="ARBA" id="ARBA00022490"/>
    </source>
</evidence>
<dbReference type="GO" id="GO:0006282">
    <property type="term" value="P:regulation of DNA repair"/>
    <property type="evidence" value="ECO:0007669"/>
    <property type="project" value="UniProtKB-UniRule"/>
</dbReference>
<gene>
    <name evidence="5" type="primary">recX</name>
    <name evidence="8" type="ORF">L7E55_03505</name>
</gene>
<dbReference type="PANTHER" id="PTHR33602:SF1">
    <property type="entry name" value="REGULATORY PROTEIN RECX FAMILY PROTEIN"/>
    <property type="match status" value="1"/>
</dbReference>
<evidence type="ECO:0000259" key="6">
    <source>
        <dbReference type="Pfam" id="PF02631"/>
    </source>
</evidence>
<dbReference type="HAMAP" id="MF_01114">
    <property type="entry name" value="RecX"/>
    <property type="match status" value="1"/>
</dbReference>
<comment type="caution">
    <text evidence="8">The sequence shown here is derived from an EMBL/GenBank/DDBJ whole genome shotgun (WGS) entry which is preliminary data.</text>
</comment>
<keyword evidence="9" id="KW-1185">Reference proteome</keyword>
<evidence type="ECO:0000256" key="1">
    <source>
        <dbReference type="ARBA" id="ARBA00004496"/>
    </source>
</evidence>
<comment type="function">
    <text evidence="5">Modulates RecA activity.</text>
</comment>
<dbReference type="Pfam" id="PF02631">
    <property type="entry name" value="RecX_HTH2"/>
    <property type="match status" value="1"/>
</dbReference>
<feature type="domain" description="RecX first three-helical" evidence="7">
    <location>
        <begin position="8"/>
        <end position="45"/>
    </location>
</feature>
<comment type="similarity">
    <text evidence="2 5">Belongs to the RecX family.</text>
</comment>
<dbReference type="AlphaFoldDB" id="A0A9X4JSU4"/>
<evidence type="ECO:0000313" key="8">
    <source>
        <dbReference type="EMBL" id="MDF9407434.1"/>
    </source>
</evidence>
<comment type="subcellular location">
    <subcellularLocation>
        <location evidence="1 5">Cytoplasm</location>
    </subcellularLocation>
</comment>
<reference evidence="8" key="1">
    <citation type="submission" date="2022-02" db="EMBL/GenBank/DDBJ databases">
        <authorList>
            <person name="Leng L."/>
        </authorList>
    </citation>
    <scope>NUCLEOTIDE SEQUENCE</scope>
    <source>
        <strain evidence="8">JI</strain>
    </source>
</reference>
<evidence type="ECO:0000313" key="9">
    <source>
        <dbReference type="Proteomes" id="UP001154312"/>
    </source>
</evidence>
<keyword evidence="4 5" id="KW-0963">Cytoplasm</keyword>
<dbReference type="RefSeq" id="WP_277442668.1">
    <property type="nucleotide sequence ID" value="NZ_JAKOAV010000004.1"/>
</dbReference>
<protein>
    <recommendedName>
        <fullName evidence="3 5">Regulatory protein RecX</fullName>
    </recommendedName>
</protein>
<dbReference type="PANTHER" id="PTHR33602">
    <property type="entry name" value="REGULATORY PROTEIN RECX FAMILY PROTEIN"/>
    <property type="match status" value="1"/>
</dbReference>
<dbReference type="EMBL" id="JAKOAV010000004">
    <property type="protein sequence ID" value="MDF9407434.1"/>
    <property type="molecule type" value="Genomic_DNA"/>
</dbReference>
<dbReference type="InterPro" id="IPR003783">
    <property type="entry name" value="Regulatory_RecX"/>
</dbReference>
<evidence type="ECO:0000256" key="2">
    <source>
        <dbReference type="ARBA" id="ARBA00009695"/>
    </source>
</evidence>